<feature type="region of interest" description="Disordered" evidence="1">
    <location>
        <begin position="1"/>
        <end position="42"/>
    </location>
</feature>
<name>A0A5M3WNX2_9ACTN</name>
<dbReference type="Proteomes" id="UP000331127">
    <property type="component" value="Unassembled WGS sequence"/>
</dbReference>
<reference evidence="4 5" key="1">
    <citation type="submission" date="2019-10" db="EMBL/GenBank/DDBJ databases">
        <title>Whole genome shotgun sequence of Acrocarpospora macrocephala NBRC 16266.</title>
        <authorList>
            <person name="Ichikawa N."/>
            <person name="Kimura A."/>
            <person name="Kitahashi Y."/>
            <person name="Komaki H."/>
            <person name="Oguchi A."/>
        </authorList>
    </citation>
    <scope>NUCLEOTIDE SEQUENCE [LARGE SCALE GENOMIC DNA]</scope>
    <source>
        <strain evidence="4 5">NBRC 16266</strain>
    </source>
</reference>
<keyword evidence="2" id="KW-1133">Transmembrane helix</keyword>
<keyword evidence="5" id="KW-1185">Reference proteome</keyword>
<comment type="caution">
    <text evidence="4">The sequence shown here is derived from an EMBL/GenBank/DDBJ whole genome shotgun (WGS) entry which is preliminary data.</text>
</comment>
<dbReference type="SMART" id="SM00894">
    <property type="entry name" value="Excalibur"/>
    <property type="match status" value="1"/>
</dbReference>
<feature type="compositionally biased region" description="Pro residues" evidence="1">
    <location>
        <begin position="25"/>
        <end position="40"/>
    </location>
</feature>
<evidence type="ECO:0000259" key="3">
    <source>
        <dbReference type="SMART" id="SM00894"/>
    </source>
</evidence>
<dbReference type="Pfam" id="PF22599">
    <property type="entry name" value="SecDF_P1_head"/>
    <property type="match status" value="1"/>
</dbReference>
<dbReference type="Pfam" id="PF05901">
    <property type="entry name" value="Excalibur"/>
    <property type="match status" value="1"/>
</dbReference>
<evidence type="ECO:0000313" key="5">
    <source>
        <dbReference type="Proteomes" id="UP000331127"/>
    </source>
</evidence>
<gene>
    <name evidence="4" type="ORF">Amac_042310</name>
</gene>
<keyword evidence="2" id="KW-0812">Transmembrane</keyword>
<dbReference type="Gene3D" id="3.30.1360.200">
    <property type="match status" value="1"/>
</dbReference>
<evidence type="ECO:0000256" key="1">
    <source>
        <dbReference type="SAM" id="MobiDB-lite"/>
    </source>
</evidence>
<dbReference type="EMBL" id="BLAE01000023">
    <property type="protein sequence ID" value="GES10634.1"/>
    <property type="molecule type" value="Genomic_DNA"/>
</dbReference>
<feature type="region of interest" description="Disordered" evidence="1">
    <location>
        <begin position="215"/>
        <end position="271"/>
    </location>
</feature>
<feature type="compositionally biased region" description="Gly residues" evidence="1">
    <location>
        <begin position="14"/>
        <end position="24"/>
    </location>
</feature>
<feature type="domain" description="Excalibur calcium-binding" evidence="3">
    <location>
        <begin position="272"/>
        <end position="309"/>
    </location>
</feature>
<organism evidence="4 5">
    <name type="scientific">Acrocarpospora macrocephala</name>
    <dbReference type="NCBI Taxonomy" id="150177"/>
    <lineage>
        <taxon>Bacteria</taxon>
        <taxon>Bacillati</taxon>
        <taxon>Actinomycetota</taxon>
        <taxon>Actinomycetes</taxon>
        <taxon>Streptosporangiales</taxon>
        <taxon>Streptosporangiaceae</taxon>
        <taxon>Acrocarpospora</taxon>
    </lineage>
</organism>
<feature type="compositionally biased region" description="Pro residues" evidence="1">
    <location>
        <begin position="215"/>
        <end position="231"/>
    </location>
</feature>
<feature type="compositionally biased region" description="Polar residues" evidence="1">
    <location>
        <begin position="239"/>
        <end position="251"/>
    </location>
</feature>
<keyword evidence="2" id="KW-0472">Membrane</keyword>
<feature type="transmembrane region" description="Helical" evidence="2">
    <location>
        <begin position="48"/>
        <end position="71"/>
    </location>
</feature>
<dbReference type="AlphaFoldDB" id="A0A5M3WNX2"/>
<evidence type="ECO:0000256" key="2">
    <source>
        <dbReference type="SAM" id="Phobius"/>
    </source>
</evidence>
<accession>A0A5M3WNX2</accession>
<proteinExistence type="predicted"/>
<dbReference type="InterPro" id="IPR054384">
    <property type="entry name" value="SecDF_P1_head"/>
</dbReference>
<dbReference type="InterPro" id="IPR008613">
    <property type="entry name" value="Excalibur_Ca-bd_domain"/>
</dbReference>
<evidence type="ECO:0000313" key="4">
    <source>
        <dbReference type="EMBL" id="GES10634.1"/>
    </source>
</evidence>
<sequence length="313" mass="31461">MQNTPGAAEPPPGGGAAGPGGPLGPGEPGPGGPAAPPGPPQATRRTTVALAVALVLVVVMTGVLGTVAVLMTRNPDAPPLSTTTLRRLATPIHFAPVELVGPGPCAGAEMVPDDAGATCYQLEPGVTVAVVQKIESLAESDGKYAVRVVLAPDSRAQIADLTRDTVNRQLAIVVADKVVAAPRVAQEITEDSLSIAGFTQQEAVALLARLSGPAAEPPAQSPAVVTPPPVTDPGLTDPAVTQSGTPQNTGQPLAPQAGDNPSPAASGNNQTKYASCREAIAAGAGPFFKGTHPQYAWYVDKDNDGIACDPDDV</sequence>
<protein>
    <recommendedName>
        <fullName evidence="3">Excalibur calcium-binding domain-containing protein</fullName>
    </recommendedName>
</protein>